<dbReference type="GO" id="GO:0006629">
    <property type="term" value="P:lipid metabolic process"/>
    <property type="evidence" value="ECO:0007669"/>
    <property type="project" value="TreeGrafter"/>
</dbReference>
<feature type="active site" evidence="1">
    <location>
        <position position="290"/>
    </location>
</feature>
<dbReference type="InterPro" id="IPR036514">
    <property type="entry name" value="SGNH_hydro_sf"/>
</dbReference>
<dbReference type="InterPro" id="IPR037460">
    <property type="entry name" value="SEST-like"/>
</dbReference>
<dbReference type="OrthoDB" id="5503950at2"/>
<dbReference type="EMBL" id="CP002786">
    <property type="protein sequence ID" value="AEF38745.1"/>
    <property type="molecule type" value="Genomic_DNA"/>
</dbReference>
<keyword evidence="2" id="KW-1015">Disulfide bond</keyword>
<dbReference type="KEGG" id="asd:AS9A_0286"/>
<dbReference type="eggNOG" id="COG2755">
    <property type="taxonomic scope" value="Bacteria"/>
</dbReference>
<dbReference type="AlphaFoldDB" id="F6EG43"/>
<dbReference type="PANTHER" id="PTHR37981">
    <property type="entry name" value="LIPASE 2"/>
    <property type="match status" value="1"/>
</dbReference>
<keyword evidence="6" id="KW-1185">Reference proteome</keyword>
<dbReference type="Proteomes" id="UP000009235">
    <property type="component" value="Chromosome"/>
</dbReference>
<dbReference type="HOGENOM" id="CLU_038449_4_1_11"/>
<evidence type="ECO:0000256" key="1">
    <source>
        <dbReference type="PIRSR" id="PIRSR637460-1"/>
    </source>
</evidence>
<dbReference type="Gene3D" id="3.40.50.1110">
    <property type="entry name" value="SGNH hydrolase"/>
    <property type="match status" value="1"/>
</dbReference>
<dbReference type="CDD" id="cd01823">
    <property type="entry name" value="SEST_like"/>
    <property type="match status" value="1"/>
</dbReference>
<dbReference type="STRING" id="443218.AS9A_0286"/>
<feature type="chain" id="PRO_5003333532" description="SGNH hydrolase-type esterase domain-containing protein" evidence="3">
    <location>
        <begin position="38"/>
        <end position="309"/>
    </location>
</feature>
<organism evidence="5 6">
    <name type="scientific">Hoyosella subflava (strain DSM 45089 / JCM 17490 / NBRC 109087 / DQS3-9A1)</name>
    <name type="common">Amycolicicoccus subflavus</name>
    <dbReference type="NCBI Taxonomy" id="443218"/>
    <lineage>
        <taxon>Bacteria</taxon>
        <taxon>Bacillati</taxon>
        <taxon>Actinomycetota</taxon>
        <taxon>Actinomycetes</taxon>
        <taxon>Mycobacteriales</taxon>
        <taxon>Hoyosellaceae</taxon>
        <taxon>Hoyosella</taxon>
    </lineage>
</organism>
<keyword evidence="3" id="KW-0732">Signal</keyword>
<dbReference type="SUPFAM" id="SSF52266">
    <property type="entry name" value="SGNH hydrolase"/>
    <property type="match status" value="1"/>
</dbReference>
<feature type="domain" description="SGNH hydrolase-type esterase" evidence="4">
    <location>
        <begin position="50"/>
        <end position="298"/>
    </location>
</feature>
<feature type="signal peptide" evidence="3">
    <location>
        <begin position="1"/>
        <end position="37"/>
    </location>
</feature>
<evidence type="ECO:0000313" key="6">
    <source>
        <dbReference type="Proteomes" id="UP000009235"/>
    </source>
</evidence>
<feature type="active site" description="Nucleophile" evidence="1">
    <location>
        <position position="53"/>
    </location>
</feature>
<name>F6EG43_HOYSD</name>
<dbReference type="GO" id="GO:0016788">
    <property type="term" value="F:hydrolase activity, acting on ester bonds"/>
    <property type="evidence" value="ECO:0007669"/>
    <property type="project" value="InterPro"/>
</dbReference>
<evidence type="ECO:0000256" key="2">
    <source>
        <dbReference type="PIRSR" id="PIRSR637460-2"/>
    </source>
</evidence>
<evidence type="ECO:0000313" key="5">
    <source>
        <dbReference type="EMBL" id="AEF38745.1"/>
    </source>
</evidence>
<dbReference type="PANTHER" id="PTHR37981:SF1">
    <property type="entry name" value="SGNH HYDROLASE-TYPE ESTERASE DOMAIN-CONTAINING PROTEIN"/>
    <property type="match status" value="1"/>
</dbReference>
<gene>
    <name evidence="5" type="ordered locus">AS9A_0286</name>
</gene>
<proteinExistence type="predicted"/>
<reference evidence="5 6" key="1">
    <citation type="journal article" date="2011" name="J. Bacteriol.">
        <title>Complete genome sequence of Amycolicicoccus subflavus DQS3-9A1T, an actinomycete isolated from crude oil-polluted soil.</title>
        <authorList>
            <person name="Cai M."/>
            <person name="Chen W.M."/>
            <person name="Nie Y."/>
            <person name="Chi C.Q."/>
            <person name="Wang Y.N."/>
            <person name="Tang Y.Q."/>
            <person name="Li G.Y."/>
            <person name="Wu X.L."/>
        </authorList>
    </citation>
    <scope>NUCLEOTIDE SEQUENCE [LARGE SCALE GENOMIC DNA]</scope>
    <source>
        <strain evidence="6">DSM 45089 / DQS3-9A1</strain>
    </source>
</reference>
<evidence type="ECO:0000256" key="3">
    <source>
        <dbReference type="SAM" id="SignalP"/>
    </source>
</evidence>
<evidence type="ECO:0000259" key="4">
    <source>
        <dbReference type="Pfam" id="PF13472"/>
    </source>
</evidence>
<protein>
    <recommendedName>
        <fullName evidence="4">SGNH hydrolase-type esterase domain-containing protein</fullName>
    </recommendedName>
</protein>
<dbReference type="Pfam" id="PF13472">
    <property type="entry name" value="Lipase_GDSL_2"/>
    <property type="match status" value="1"/>
</dbReference>
<dbReference type="InterPro" id="IPR013830">
    <property type="entry name" value="SGNH_hydro"/>
</dbReference>
<feature type="disulfide bond" evidence="2">
    <location>
        <begin position="66"/>
        <end position="92"/>
    </location>
</feature>
<dbReference type="RefSeq" id="WP_013805097.1">
    <property type="nucleotide sequence ID" value="NC_015564.1"/>
</dbReference>
<accession>F6EG43</accession>
<sequence>MNFSVTSYVTKSFSRVASRVGATLVLTAGLVAAGAGAAASNPTDVRYVSLGDSFTSGPSYDPFGGCPQLPYAWPKQFAAQWGLGGDWFDAACSGAVVDGRGTNTFGEQLGTARAALGPRTELVTIQFGGNETYGAAGRSAAWSMGLCIIDFVNGCNDPADPAAVRADAVTGAEMARRLTSGDSGDLIGEIRRAAPNARIALVGYPTILPPDSSVCAPVNGVEDPGFQPRAAYAHDVLQRIEGAQREAAGRLGLEFWSLKNATAGRDMCKPMGQRWITRVGDFHEELLPFHPTREGHAAQASALTSMRTG</sequence>